<proteinExistence type="predicted"/>
<gene>
    <name evidence="2" type="ORF">FLK61_34055</name>
</gene>
<dbReference type="InterPro" id="IPR008160">
    <property type="entry name" value="Collagen"/>
</dbReference>
<dbReference type="EMBL" id="CP041372">
    <property type="protein sequence ID" value="QKS71705.1"/>
    <property type="molecule type" value="Genomic_DNA"/>
</dbReference>
<feature type="compositionally biased region" description="Basic and acidic residues" evidence="1">
    <location>
        <begin position="84"/>
        <end position="100"/>
    </location>
</feature>
<keyword evidence="3" id="KW-1185">Reference proteome</keyword>
<name>A0A859FHL8_9BACI</name>
<dbReference type="KEGG" id="psua:FLK61_34055"/>
<dbReference type="RefSeq" id="WP_176009733.1">
    <property type="nucleotide sequence ID" value="NZ_CP041372.2"/>
</dbReference>
<reference evidence="3" key="1">
    <citation type="submission" date="2019-07" db="EMBL/GenBank/DDBJ databases">
        <title>Bacillus alkalisoli sp. nov. isolated from saline soil.</title>
        <authorList>
            <person name="Sun J.-Q."/>
            <person name="Xu L."/>
        </authorList>
    </citation>
    <scope>NUCLEOTIDE SEQUENCE [LARGE SCALE GENOMIC DNA]</scope>
    <source>
        <strain evidence="3">M4U3P1</strain>
    </source>
</reference>
<keyword evidence="2" id="KW-0176">Collagen</keyword>
<feature type="region of interest" description="Disordered" evidence="1">
    <location>
        <begin position="57"/>
        <end position="104"/>
    </location>
</feature>
<dbReference type="Pfam" id="PF01391">
    <property type="entry name" value="Collagen"/>
    <property type="match status" value="1"/>
</dbReference>
<feature type="compositionally biased region" description="Basic and acidic residues" evidence="1">
    <location>
        <begin position="57"/>
        <end position="73"/>
    </location>
</feature>
<protein>
    <submittedName>
        <fullName evidence="2">Collagen-like protein</fullName>
    </submittedName>
</protein>
<organism evidence="2 3">
    <name type="scientific">Paenalkalicoccus suaedae</name>
    <dbReference type="NCBI Taxonomy" id="2592382"/>
    <lineage>
        <taxon>Bacteria</taxon>
        <taxon>Bacillati</taxon>
        <taxon>Bacillota</taxon>
        <taxon>Bacilli</taxon>
        <taxon>Bacillales</taxon>
        <taxon>Bacillaceae</taxon>
        <taxon>Paenalkalicoccus</taxon>
    </lineage>
</organism>
<sequence>MRKIYFDQMTGSVIMTINNNDSVETDRERHPILTNAGVVFAHGNVNLMHITPMLKREHMQEQRRGPKGDKGDKGSQGPQGPQGERGDKGEQGPRGDRGNKGDAANIGLDEGYKLHLYEAVTDSNGIVNVPFGQTFTSIINIQATPVKRSPNSPEMVFVSVIEQYATRCVLRASTGITGSLLGITTTLRSAASVNIYVLVIAR</sequence>
<dbReference type="AlphaFoldDB" id="A0A859FHL8"/>
<accession>A0A859FHL8</accession>
<evidence type="ECO:0000256" key="1">
    <source>
        <dbReference type="SAM" id="MobiDB-lite"/>
    </source>
</evidence>
<evidence type="ECO:0000313" key="3">
    <source>
        <dbReference type="Proteomes" id="UP000318138"/>
    </source>
</evidence>
<evidence type="ECO:0000313" key="2">
    <source>
        <dbReference type="EMBL" id="QKS71705.1"/>
    </source>
</evidence>
<dbReference type="Proteomes" id="UP000318138">
    <property type="component" value="Chromosome"/>
</dbReference>